<comment type="subcellular location">
    <subcellularLocation>
        <location evidence="1">Membrane</location>
        <topology evidence="1">Multi-pass membrane protein</topology>
    </subcellularLocation>
</comment>
<dbReference type="KEGG" id="thu:AC731_007490"/>
<feature type="transmembrane region" description="Helical" evidence="6">
    <location>
        <begin position="147"/>
        <end position="166"/>
    </location>
</feature>
<protein>
    <submittedName>
        <fullName evidence="8">Permease</fullName>
    </submittedName>
</protein>
<evidence type="ECO:0000256" key="5">
    <source>
        <dbReference type="ARBA" id="ARBA00023136"/>
    </source>
</evidence>
<feature type="transmembrane region" description="Helical" evidence="6">
    <location>
        <begin position="209"/>
        <end position="229"/>
    </location>
</feature>
<keyword evidence="4 6" id="KW-1133">Transmembrane helix</keyword>
<evidence type="ECO:0000313" key="8">
    <source>
        <dbReference type="EMBL" id="AMO36805.1"/>
    </source>
</evidence>
<organism evidence="8 9">
    <name type="scientific">Thauera humireducens</name>
    <dbReference type="NCBI Taxonomy" id="1134435"/>
    <lineage>
        <taxon>Bacteria</taxon>
        <taxon>Pseudomonadati</taxon>
        <taxon>Pseudomonadota</taxon>
        <taxon>Betaproteobacteria</taxon>
        <taxon>Rhodocyclales</taxon>
        <taxon>Zoogloeaceae</taxon>
        <taxon>Thauera</taxon>
    </lineage>
</organism>
<dbReference type="SUPFAM" id="SSF103481">
    <property type="entry name" value="Multidrug resistance efflux transporter EmrE"/>
    <property type="match status" value="2"/>
</dbReference>
<feature type="transmembrane region" description="Helical" evidence="6">
    <location>
        <begin position="68"/>
        <end position="89"/>
    </location>
</feature>
<keyword evidence="5 6" id="KW-0472">Membrane</keyword>
<dbReference type="PANTHER" id="PTHR32322">
    <property type="entry name" value="INNER MEMBRANE TRANSPORTER"/>
    <property type="match status" value="1"/>
</dbReference>
<dbReference type="InterPro" id="IPR037185">
    <property type="entry name" value="EmrE-like"/>
</dbReference>
<name>A0A127K4C7_9RHOO</name>
<feature type="domain" description="EamA" evidence="7">
    <location>
        <begin position="6"/>
        <end position="139"/>
    </location>
</feature>
<evidence type="ECO:0000259" key="7">
    <source>
        <dbReference type="Pfam" id="PF00892"/>
    </source>
</evidence>
<proteinExistence type="inferred from homology"/>
<reference evidence="9" key="1">
    <citation type="submission" date="2016-03" db="EMBL/GenBank/DDBJ databases">
        <authorList>
            <person name="Ma C."/>
            <person name="Zhou S."/>
            <person name="Yang G."/>
        </authorList>
    </citation>
    <scope>NUCLEOTIDE SEQUENCE [LARGE SCALE GENOMIC DNA]</scope>
    <source>
        <strain evidence="9">SgZ-1</strain>
    </source>
</reference>
<evidence type="ECO:0000256" key="2">
    <source>
        <dbReference type="ARBA" id="ARBA00007362"/>
    </source>
</evidence>
<comment type="similarity">
    <text evidence="2">Belongs to the EamA transporter family.</text>
</comment>
<accession>A0A127K4C7</accession>
<feature type="transmembrane region" description="Helical" evidence="6">
    <location>
        <begin position="122"/>
        <end position="141"/>
    </location>
</feature>
<feature type="transmembrane region" description="Helical" evidence="6">
    <location>
        <begin position="178"/>
        <end position="197"/>
    </location>
</feature>
<feature type="transmembrane region" description="Helical" evidence="6">
    <location>
        <begin position="264"/>
        <end position="281"/>
    </location>
</feature>
<sequence length="308" mass="31509">MSPRLFGAACVALSAAAFGSMAIFARYAYAGGAEVIAVLLFRFVIAAALMTCFMLAIRRRWPRGRNLLLLLGMGGVLYVGQSMSFFSALNHASAGLVALLLYLYPFLVTLLGALFLRQHLGVGRVVAVLAALFGTALTLGGGLAGEAVGVMLGVAAALIYSVYILVGGRVLTQEDPLAAATVVMIGAAAVFSALAIWQQPAFPASASAWTAVVAIAVVCTVVAMLGFFIGIRNLGAADAATLSTLEPVVTIALAALFLSEPFSLLQIVGGAIILGAVVWLTRAGARTADQADGVPSTVVGSTARSSVE</sequence>
<dbReference type="Pfam" id="PF00892">
    <property type="entry name" value="EamA"/>
    <property type="match status" value="2"/>
</dbReference>
<evidence type="ECO:0000256" key="4">
    <source>
        <dbReference type="ARBA" id="ARBA00022989"/>
    </source>
</evidence>
<dbReference type="RefSeq" id="WP_048702703.1">
    <property type="nucleotide sequence ID" value="NZ_CP014646.1"/>
</dbReference>
<keyword evidence="9" id="KW-1185">Reference proteome</keyword>
<dbReference type="InterPro" id="IPR050638">
    <property type="entry name" value="AA-Vitamin_Transporters"/>
</dbReference>
<dbReference type="PANTHER" id="PTHR32322:SF2">
    <property type="entry name" value="EAMA DOMAIN-CONTAINING PROTEIN"/>
    <property type="match status" value="1"/>
</dbReference>
<keyword evidence="3 6" id="KW-0812">Transmembrane</keyword>
<dbReference type="Proteomes" id="UP000036902">
    <property type="component" value="Chromosome"/>
</dbReference>
<gene>
    <name evidence="8" type="ORF">AC731_007490</name>
</gene>
<feature type="transmembrane region" description="Helical" evidence="6">
    <location>
        <begin position="35"/>
        <end position="56"/>
    </location>
</feature>
<evidence type="ECO:0000256" key="6">
    <source>
        <dbReference type="SAM" id="Phobius"/>
    </source>
</evidence>
<evidence type="ECO:0000313" key="9">
    <source>
        <dbReference type="Proteomes" id="UP000036902"/>
    </source>
</evidence>
<evidence type="ECO:0000256" key="3">
    <source>
        <dbReference type="ARBA" id="ARBA00022692"/>
    </source>
</evidence>
<feature type="domain" description="EamA" evidence="7">
    <location>
        <begin position="149"/>
        <end position="281"/>
    </location>
</feature>
<dbReference type="GO" id="GO:0016020">
    <property type="term" value="C:membrane"/>
    <property type="evidence" value="ECO:0007669"/>
    <property type="project" value="UniProtKB-SubCell"/>
</dbReference>
<feature type="transmembrane region" description="Helical" evidence="6">
    <location>
        <begin position="236"/>
        <end position="258"/>
    </location>
</feature>
<feature type="transmembrane region" description="Helical" evidence="6">
    <location>
        <begin position="95"/>
        <end position="115"/>
    </location>
</feature>
<evidence type="ECO:0000256" key="1">
    <source>
        <dbReference type="ARBA" id="ARBA00004141"/>
    </source>
</evidence>
<dbReference type="InterPro" id="IPR000620">
    <property type="entry name" value="EamA_dom"/>
</dbReference>
<dbReference type="EMBL" id="CP014646">
    <property type="protein sequence ID" value="AMO36805.1"/>
    <property type="molecule type" value="Genomic_DNA"/>
</dbReference>
<dbReference type="AlphaFoldDB" id="A0A127K4C7"/>